<dbReference type="PROSITE" id="PS50012">
    <property type="entry name" value="RCC1_3"/>
    <property type="match status" value="3"/>
</dbReference>
<dbReference type="PROSITE" id="PS00626">
    <property type="entry name" value="RCC1_2"/>
    <property type="match status" value="2"/>
</dbReference>
<dbReference type="EnsemblProtists" id="EOD07392">
    <property type="protein sequence ID" value="EOD07392"/>
    <property type="gene ID" value="EMIHUDRAFT_249564"/>
</dbReference>
<dbReference type="SUPFAM" id="SSF50985">
    <property type="entry name" value="RCC1/BLIP-II"/>
    <property type="match status" value="2"/>
</dbReference>
<evidence type="ECO:0000256" key="1">
    <source>
        <dbReference type="ARBA" id="ARBA00022737"/>
    </source>
</evidence>
<dbReference type="AlphaFoldDB" id="A0A0D3I807"/>
<dbReference type="PRINTS" id="PR00633">
    <property type="entry name" value="RCCNDNSATION"/>
</dbReference>
<sequence>MSGQSGATTVLKLPRELLVEVISVAASVYDIARLDCACSSFREVIEDALRLRATRAGTIAVTELPPSAVSWTQQLCFDELRRASSYRGMHFAISHGCVQSSHVALVDHEGSVLTCGVNIPDGNSEYFPEDEDGEVPIIGLLGRGDCPSQYHPARVPGFAVRVDAVSVNTHSTLILGHDGVVYSCGGGCDGQLGHGDRGIHLIPKAIQALLGKRIVAIAAGRSHSLFVDAVGIAYSCGEGFGGNLGHGNQARQLTPIPVRALRRKRICAVAASEGSFFLDDAGVAYSCGQGGKGYAGTDDGGLFQLTPRSICGALLDKQICAIAAGGIHTIFLDTAGVAYSCGFGGEGRLGHGDELRQDTPKPIDALRGMRICAIAAGGSASFFVDMSGVAYSCGSGPLANGREWGRPAPTPRGGPGVLAPTPLEDLLGQRVCAVATTNCRSLILLQDGRMFDAVEHPGATAFGISSVPRGIVVPWNCHSFQGLRVL</sequence>
<dbReference type="PANTHER" id="PTHR22872:SF2">
    <property type="entry name" value="INHIBITOR OF BRUTON TYROSINE KINASE"/>
    <property type="match status" value="1"/>
</dbReference>
<dbReference type="RefSeq" id="XP_005759821.1">
    <property type="nucleotide sequence ID" value="XM_005759764.1"/>
</dbReference>
<dbReference type="GeneID" id="17253545"/>
<dbReference type="STRING" id="2903.R1BDK4"/>
<dbReference type="InterPro" id="IPR000408">
    <property type="entry name" value="Reg_chr_condens"/>
</dbReference>
<dbReference type="Proteomes" id="UP000013827">
    <property type="component" value="Unassembled WGS sequence"/>
</dbReference>
<evidence type="ECO:0000256" key="2">
    <source>
        <dbReference type="PROSITE-ProRule" id="PRU00235"/>
    </source>
</evidence>
<dbReference type="InterPro" id="IPR051625">
    <property type="entry name" value="Signaling_Regulatory_Domain"/>
</dbReference>
<evidence type="ECO:0000313" key="4">
    <source>
        <dbReference type="EnsemblProtists" id="EOD07392"/>
    </source>
</evidence>
<dbReference type="PANTHER" id="PTHR22872">
    <property type="entry name" value="BTK-BINDING PROTEIN-RELATED"/>
    <property type="match status" value="1"/>
</dbReference>
<dbReference type="eggNOG" id="KOG1426">
    <property type="taxonomic scope" value="Eukaryota"/>
</dbReference>
<keyword evidence="5" id="KW-1185">Reference proteome</keyword>
<accession>A0A0D3I807</accession>
<evidence type="ECO:0000259" key="3">
    <source>
        <dbReference type="Pfam" id="PF25390"/>
    </source>
</evidence>
<feature type="repeat" description="RCC1" evidence="2">
    <location>
        <begin position="282"/>
        <end position="335"/>
    </location>
</feature>
<feature type="repeat" description="RCC1" evidence="2">
    <location>
        <begin position="179"/>
        <end position="230"/>
    </location>
</feature>
<dbReference type="Pfam" id="PF25390">
    <property type="entry name" value="WD40_RLD"/>
    <property type="match status" value="1"/>
</dbReference>
<dbReference type="KEGG" id="ehx:EMIHUDRAFT_249564"/>
<dbReference type="Gene3D" id="2.130.10.30">
    <property type="entry name" value="Regulator of chromosome condensation 1/beta-lactamase-inhibitor protein II"/>
    <property type="match status" value="2"/>
</dbReference>
<name>A0A0D3I807_EMIH1</name>
<dbReference type="PaxDb" id="2903-EOD07392"/>
<protein>
    <recommendedName>
        <fullName evidence="3">RCC1-like domain-containing protein</fullName>
    </recommendedName>
</protein>
<feature type="repeat" description="RCC1" evidence="2">
    <location>
        <begin position="336"/>
        <end position="387"/>
    </location>
</feature>
<reference evidence="4" key="2">
    <citation type="submission" date="2024-10" db="UniProtKB">
        <authorList>
            <consortium name="EnsemblProtists"/>
        </authorList>
    </citation>
    <scope>IDENTIFICATION</scope>
</reference>
<organism evidence="4 5">
    <name type="scientific">Emiliania huxleyi (strain CCMP1516)</name>
    <dbReference type="NCBI Taxonomy" id="280463"/>
    <lineage>
        <taxon>Eukaryota</taxon>
        <taxon>Haptista</taxon>
        <taxon>Haptophyta</taxon>
        <taxon>Prymnesiophyceae</taxon>
        <taxon>Isochrysidales</taxon>
        <taxon>Noelaerhabdaceae</taxon>
        <taxon>Emiliania</taxon>
    </lineage>
</organism>
<dbReference type="InterPro" id="IPR058923">
    <property type="entry name" value="RCC1-like_dom"/>
</dbReference>
<proteinExistence type="predicted"/>
<reference evidence="5" key="1">
    <citation type="journal article" date="2013" name="Nature">
        <title>Pan genome of the phytoplankton Emiliania underpins its global distribution.</title>
        <authorList>
            <person name="Read B.A."/>
            <person name="Kegel J."/>
            <person name="Klute M.J."/>
            <person name="Kuo A."/>
            <person name="Lefebvre S.C."/>
            <person name="Maumus F."/>
            <person name="Mayer C."/>
            <person name="Miller J."/>
            <person name="Monier A."/>
            <person name="Salamov A."/>
            <person name="Young J."/>
            <person name="Aguilar M."/>
            <person name="Claverie J.M."/>
            <person name="Frickenhaus S."/>
            <person name="Gonzalez K."/>
            <person name="Herman E.K."/>
            <person name="Lin Y.C."/>
            <person name="Napier J."/>
            <person name="Ogata H."/>
            <person name="Sarno A.F."/>
            <person name="Shmutz J."/>
            <person name="Schroeder D."/>
            <person name="de Vargas C."/>
            <person name="Verret F."/>
            <person name="von Dassow P."/>
            <person name="Valentin K."/>
            <person name="Van de Peer Y."/>
            <person name="Wheeler G."/>
            <person name="Dacks J.B."/>
            <person name="Delwiche C.F."/>
            <person name="Dyhrman S.T."/>
            <person name="Glockner G."/>
            <person name="John U."/>
            <person name="Richards T."/>
            <person name="Worden A.Z."/>
            <person name="Zhang X."/>
            <person name="Grigoriev I.V."/>
            <person name="Allen A.E."/>
            <person name="Bidle K."/>
            <person name="Borodovsky M."/>
            <person name="Bowler C."/>
            <person name="Brownlee C."/>
            <person name="Cock J.M."/>
            <person name="Elias M."/>
            <person name="Gladyshev V.N."/>
            <person name="Groth M."/>
            <person name="Guda C."/>
            <person name="Hadaegh A."/>
            <person name="Iglesias-Rodriguez M.D."/>
            <person name="Jenkins J."/>
            <person name="Jones B.M."/>
            <person name="Lawson T."/>
            <person name="Leese F."/>
            <person name="Lindquist E."/>
            <person name="Lobanov A."/>
            <person name="Lomsadze A."/>
            <person name="Malik S.B."/>
            <person name="Marsh M.E."/>
            <person name="Mackinder L."/>
            <person name="Mock T."/>
            <person name="Mueller-Roeber B."/>
            <person name="Pagarete A."/>
            <person name="Parker M."/>
            <person name="Probert I."/>
            <person name="Quesneville H."/>
            <person name="Raines C."/>
            <person name="Rensing S.A."/>
            <person name="Riano-Pachon D.M."/>
            <person name="Richier S."/>
            <person name="Rokitta S."/>
            <person name="Shiraiwa Y."/>
            <person name="Soanes D.M."/>
            <person name="van der Giezen M."/>
            <person name="Wahlund T.M."/>
            <person name="Williams B."/>
            <person name="Wilson W."/>
            <person name="Wolfe G."/>
            <person name="Wurch L.L."/>
        </authorList>
    </citation>
    <scope>NUCLEOTIDE SEQUENCE</scope>
</reference>
<dbReference type="InterPro" id="IPR009091">
    <property type="entry name" value="RCC1/BLIP-II"/>
</dbReference>
<evidence type="ECO:0000313" key="5">
    <source>
        <dbReference type="Proteomes" id="UP000013827"/>
    </source>
</evidence>
<feature type="domain" description="RCC1-like" evidence="3">
    <location>
        <begin position="98"/>
        <end position="396"/>
    </location>
</feature>
<dbReference type="HOGENOM" id="CLU_044016_0_0_1"/>
<keyword evidence="1" id="KW-0677">Repeat</keyword>